<evidence type="ECO:0000256" key="4">
    <source>
        <dbReference type="ARBA" id="ARBA00022692"/>
    </source>
</evidence>
<dbReference type="OrthoDB" id="16510at2759"/>
<dbReference type="AlphaFoldDB" id="A0A3N4KNM3"/>
<keyword evidence="6 8" id="KW-1133">Transmembrane helix</keyword>
<dbReference type="Proteomes" id="UP000277580">
    <property type="component" value="Unassembled WGS sequence"/>
</dbReference>
<evidence type="ECO:0000256" key="7">
    <source>
        <dbReference type="ARBA" id="ARBA00023136"/>
    </source>
</evidence>
<protein>
    <recommendedName>
        <fullName evidence="3">ER membrane protein complex subunit 6</fullName>
    </recommendedName>
</protein>
<dbReference type="PANTHER" id="PTHR20994:SF0">
    <property type="entry name" value="ER MEMBRANE PROTEIN COMPLEX SUBUNIT 6"/>
    <property type="match status" value="1"/>
</dbReference>
<organism evidence="9 10">
    <name type="scientific">Morchella conica CCBAS932</name>
    <dbReference type="NCBI Taxonomy" id="1392247"/>
    <lineage>
        <taxon>Eukaryota</taxon>
        <taxon>Fungi</taxon>
        <taxon>Dikarya</taxon>
        <taxon>Ascomycota</taxon>
        <taxon>Pezizomycotina</taxon>
        <taxon>Pezizomycetes</taxon>
        <taxon>Pezizales</taxon>
        <taxon>Morchellaceae</taxon>
        <taxon>Morchella</taxon>
    </lineage>
</organism>
<evidence type="ECO:0000256" key="6">
    <source>
        <dbReference type="ARBA" id="ARBA00022989"/>
    </source>
</evidence>
<comment type="similarity">
    <text evidence="2">Belongs to the EMC6 family.</text>
</comment>
<evidence type="ECO:0000313" key="9">
    <source>
        <dbReference type="EMBL" id="RPB12110.1"/>
    </source>
</evidence>
<dbReference type="PANTHER" id="PTHR20994">
    <property type="entry name" value="ER MEMBRANE PROTEIN COMPLEX SUBUNIT 6"/>
    <property type="match status" value="1"/>
</dbReference>
<evidence type="ECO:0000256" key="5">
    <source>
        <dbReference type="ARBA" id="ARBA00022824"/>
    </source>
</evidence>
<dbReference type="GO" id="GO:0034975">
    <property type="term" value="P:protein folding in endoplasmic reticulum"/>
    <property type="evidence" value="ECO:0007669"/>
    <property type="project" value="TreeGrafter"/>
</dbReference>
<evidence type="ECO:0000256" key="8">
    <source>
        <dbReference type="SAM" id="Phobius"/>
    </source>
</evidence>
<keyword evidence="7 8" id="KW-0472">Membrane</keyword>
<dbReference type="InterPro" id="IPR029008">
    <property type="entry name" value="EMC6-like"/>
</dbReference>
<accession>A0A3N4KNM3</accession>
<keyword evidence="10" id="KW-1185">Reference proteome</keyword>
<evidence type="ECO:0000256" key="1">
    <source>
        <dbReference type="ARBA" id="ARBA00004477"/>
    </source>
</evidence>
<comment type="subcellular location">
    <subcellularLocation>
        <location evidence="1">Endoplasmic reticulum membrane</location>
        <topology evidence="1">Multi-pass membrane protein</topology>
    </subcellularLocation>
</comment>
<dbReference type="GO" id="GO:0072546">
    <property type="term" value="C:EMC complex"/>
    <property type="evidence" value="ECO:0007669"/>
    <property type="project" value="InterPro"/>
</dbReference>
<proteinExistence type="inferred from homology"/>
<dbReference type="GO" id="GO:0000045">
    <property type="term" value="P:autophagosome assembly"/>
    <property type="evidence" value="ECO:0007669"/>
    <property type="project" value="TreeGrafter"/>
</dbReference>
<dbReference type="EMBL" id="ML119130">
    <property type="protein sequence ID" value="RPB12110.1"/>
    <property type="molecule type" value="Genomic_DNA"/>
</dbReference>
<keyword evidence="5" id="KW-0256">Endoplasmic reticulum</keyword>
<feature type="transmembrane region" description="Helical" evidence="8">
    <location>
        <begin position="50"/>
        <end position="70"/>
    </location>
</feature>
<evidence type="ECO:0000313" key="10">
    <source>
        <dbReference type="Proteomes" id="UP000277580"/>
    </source>
</evidence>
<feature type="transmembrane region" description="Helical" evidence="8">
    <location>
        <begin position="91"/>
        <end position="111"/>
    </location>
</feature>
<name>A0A3N4KNM3_9PEZI</name>
<dbReference type="InParanoid" id="A0A3N4KNM3"/>
<gene>
    <name evidence="9" type="ORF">P167DRAFT_574492</name>
</gene>
<reference evidence="9 10" key="1">
    <citation type="journal article" date="2018" name="Nat. Ecol. Evol.">
        <title>Pezizomycetes genomes reveal the molecular basis of ectomycorrhizal truffle lifestyle.</title>
        <authorList>
            <person name="Murat C."/>
            <person name="Payen T."/>
            <person name="Noel B."/>
            <person name="Kuo A."/>
            <person name="Morin E."/>
            <person name="Chen J."/>
            <person name="Kohler A."/>
            <person name="Krizsan K."/>
            <person name="Balestrini R."/>
            <person name="Da Silva C."/>
            <person name="Montanini B."/>
            <person name="Hainaut M."/>
            <person name="Levati E."/>
            <person name="Barry K.W."/>
            <person name="Belfiori B."/>
            <person name="Cichocki N."/>
            <person name="Clum A."/>
            <person name="Dockter R.B."/>
            <person name="Fauchery L."/>
            <person name="Guy J."/>
            <person name="Iotti M."/>
            <person name="Le Tacon F."/>
            <person name="Lindquist E.A."/>
            <person name="Lipzen A."/>
            <person name="Malagnac F."/>
            <person name="Mello A."/>
            <person name="Molinier V."/>
            <person name="Miyauchi S."/>
            <person name="Poulain J."/>
            <person name="Riccioni C."/>
            <person name="Rubini A."/>
            <person name="Sitrit Y."/>
            <person name="Splivallo R."/>
            <person name="Traeger S."/>
            <person name="Wang M."/>
            <person name="Zifcakova L."/>
            <person name="Wipf D."/>
            <person name="Zambonelli A."/>
            <person name="Paolocci F."/>
            <person name="Nowrousian M."/>
            <person name="Ottonello S."/>
            <person name="Baldrian P."/>
            <person name="Spatafora J.W."/>
            <person name="Henrissat B."/>
            <person name="Nagy L.G."/>
            <person name="Aury J.M."/>
            <person name="Wincker P."/>
            <person name="Grigoriev I.V."/>
            <person name="Bonfante P."/>
            <person name="Martin F.M."/>
        </authorList>
    </citation>
    <scope>NUCLEOTIDE SEQUENCE [LARGE SCALE GENOMIC DNA]</scope>
    <source>
        <strain evidence="9 10">CCBAS932</strain>
    </source>
</reference>
<evidence type="ECO:0000256" key="3">
    <source>
        <dbReference type="ARBA" id="ARBA00020827"/>
    </source>
</evidence>
<sequence>MTTAAEERELLLNPVVPENVLHNTKTVTDIRSLTGSLFGVAAGILGLESYWGFIFYLVGSCVVSAFMVALNTGGRPERYFRGKSEIWTTEVVSGSSMAGFILTWTLFFGLLRV</sequence>
<dbReference type="InterPro" id="IPR008504">
    <property type="entry name" value="Emc6"/>
</dbReference>
<dbReference type="Pfam" id="PF07019">
    <property type="entry name" value="EMC6"/>
    <property type="match status" value="1"/>
</dbReference>
<dbReference type="STRING" id="1392247.A0A3N4KNM3"/>
<keyword evidence="4 8" id="KW-0812">Transmembrane</keyword>
<evidence type="ECO:0000256" key="2">
    <source>
        <dbReference type="ARBA" id="ARBA00009436"/>
    </source>
</evidence>